<gene>
    <name evidence="2" type="ORF">TWF106_003694</name>
    <name evidence="4" type="ORF">TWF191_008129</name>
    <name evidence="3" type="ORF">TWF679_001439</name>
</gene>
<protein>
    <recommendedName>
        <fullName evidence="1">F-box domain-containing protein</fullName>
    </recommendedName>
</protein>
<comment type="caution">
    <text evidence="2">The sequence shown here is derived from an EMBL/GenBank/DDBJ whole genome shotgun (WGS) entry which is preliminary data.</text>
</comment>
<evidence type="ECO:0000313" key="6">
    <source>
        <dbReference type="Proteomes" id="UP000483672"/>
    </source>
</evidence>
<feature type="domain" description="F-box" evidence="1">
    <location>
        <begin position="12"/>
        <end position="45"/>
    </location>
</feature>
<dbReference type="SUPFAM" id="SSF81383">
    <property type="entry name" value="F-box domain"/>
    <property type="match status" value="1"/>
</dbReference>
<evidence type="ECO:0000313" key="3">
    <source>
        <dbReference type="EMBL" id="KAF3218026.1"/>
    </source>
</evidence>
<evidence type="ECO:0000313" key="2">
    <source>
        <dbReference type="EMBL" id="KAF3199776.1"/>
    </source>
</evidence>
<dbReference type="EMBL" id="WIPF01000053">
    <property type="protein sequence ID" value="KAF3218684.1"/>
    <property type="molecule type" value="Genomic_DNA"/>
</dbReference>
<dbReference type="OrthoDB" id="5294611at2759"/>
<dbReference type="EMBL" id="WIWS01000181">
    <property type="protein sequence ID" value="KAF3199776.1"/>
    <property type="molecule type" value="Genomic_DNA"/>
</dbReference>
<dbReference type="Proteomes" id="UP000483672">
    <property type="component" value="Unassembled WGS sequence"/>
</dbReference>
<evidence type="ECO:0000259" key="1">
    <source>
        <dbReference type="Pfam" id="PF12937"/>
    </source>
</evidence>
<dbReference type="InterPro" id="IPR036047">
    <property type="entry name" value="F-box-like_dom_sf"/>
</dbReference>
<dbReference type="Proteomes" id="UP000472727">
    <property type="component" value="Unassembled WGS sequence"/>
</dbReference>
<dbReference type="Proteomes" id="UP000614610">
    <property type="component" value="Unassembled WGS sequence"/>
</dbReference>
<dbReference type="EMBL" id="WIWT01000012">
    <property type="protein sequence ID" value="KAF3218026.1"/>
    <property type="molecule type" value="Genomic_DNA"/>
</dbReference>
<organism evidence="2 5">
    <name type="scientific">Orbilia oligospora</name>
    <name type="common">Nematode-trapping fungus</name>
    <name type="synonym">Arthrobotrys oligospora</name>
    <dbReference type="NCBI Taxonomy" id="2813651"/>
    <lineage>
        <taxon>Eukaryota</taxon>
        <taxon>Fungi</taxon>
        <taxon>Dikarya</taxon>
        <taxon>Ascomycota</taxon>
        <taxon>Pezizomycotina</taxon>
        <taxon>Orbiliomycetes</taxon>
        <taxon>Orbiliales</taxon>
        <taxon>Orbiliaceae</taxon>
        <taxon>Orbilia</taxon>
    </lineage>
</organism>
<dbReference type="InterPro" id="IPR001810">
    <property type="entry name" value="F-box_dom"/>
</dbReference>
<accession>A0A6G1LZX0</accession>
<name>A0A6G1LZX0_ORBOL</name>
<dbReference type="AlphaFoldDB" id="A0A6G1LZX0"/>
<evidence type="ECO:0000313" key="4">
    <source>
        <dbReference type="EMBL" id="KAF3218684.1"/>
    </source>
</evidence>
<proteinExistence type="predicted"/>
<sequence length="191" mass="22008">MAAITSNPRIFPTEILAEIITNETLTPADLRRCQLVCKLFRDIIQHYARCNYILRIGHYSQQTWRLARCLLANPKIGQRFRSITIAWGRPHYIVTPSGAEELLRWRWTEEEMNQISAFAGGILGPQGLRGVLGGVDCASLIPLLLYYMPNLEFVDLGYPDIDIRLSRGYLREQRRIIAQHKIDVRKIELMA</sequence>
<evidence type="ECO:0000313" key="5">
    <source>
        <dbReference type="Proteomes" id="UP000472727"/>
    </source>
</evidence>
<dbReference type="Pfam" id="PF12937">
    <property type="entry name" value="F-box-like"/>
    <property type="match status" value="1"/>
</dbReference>
<reference evidence="5 6" key="1">
    <citation type="submission" date="2019-06" db="EMBL/GenBank/DDBJ databases">
        <authorList>
            <person name="Palmer J.M."/>
        </authorList>
    </citation>
    <scope>NUCLEOTIDE SEQUENCE [LARGE SCALE GENOMIC DNA]</scope>
    <source>
        <strain evidence="2 5">TWF106</strain>
        <strain evidence="4 6">TWF191</strain>
        <strain evidence="3">TWF679</strain>
    </source>
</reference>